<feature type="compositionally biased region" description="Polar residues" evidence="1">
    <location>
        <begin position="324"/>
        <end position="336"/>
    </location>
</feature>
<dbReference type="Proteomes" id="UP000316213">
    <property type="component" value="Unassembled WGS sequence"/>
</dbReference>
<dbReference type="OrthoDB" id="9772170at2"/>
<dbReference type="AlphaFoldDB" id="A0A5C6AAT3"/>
<comment type="caution">
    <text evidence="3">The sequence shown here is derived from an EMBL/GenBank/DDBJ whole genome shotgun (WGS) entry which is preliminary data.</text>
</comment>
<dbReference type="PANTHER" id="PTHR22916:SF56">
    <property type="entry name" value="GLYCOSYL TRANSFERASE"/>
    <property type="match status" value="1"/>
</dbReference>
<evidence type="ECO:0000313" key="4">
    <source>
        <dbReference type="Proteomes" id="UP000316213"/>
    </source>
</evidence>
<dbReference type="GO" id="GO:0016758">
    <property type="term" value="F:hexosyltransferase activity"/>
    <property type="evidence" value="ECO:0007669"/>
    <property type="project" value="UniProtKB-ARBA"/>
</dbReference>
<dbReference type="InterPro" id="IPR001173">
    <property type="entry name" value="Glyco_trans_2-like"/>
</dbReference>
<dbReference type="PANTHER" id="PTHR22916">
    <property type="entry name" value="GLYCOSYLTRANSFERASE"/>
    <property type="match status" value="1"/>
</dbReference>
<keyword evidence="3" id="KW-0328">Glycosyltransferase</keyword>
<accession>A0A5C6AAT3</accession>
<evidence type="ECO:0000256" key="1">
    <source>
        <dbReference type="SAM" id="MobiDB-lite"/>
    </source>
</evidence>
<dbReference type="SUPFAM" id="SSF53448">
    <property type="entry name" value="Nucleotide-diphospho-sugar transferases"/>
    <property type="match status" value="1"/>
</dbReference>
<dbReference type="Pfam" id="PF00535">
    <property type="entry name" value="Glycos_transf_2"/>
    <property type="match status" value="1"/>
</dbReference>
<dbReference type="RefSeq" id="WP_146578385.1">
    <property type="nucleotide sequence ID" value="NZ_SJPM01000005.1"/>
</dbReference>
<proteinExistence type="predicted"/>
<keyword evidence="4" id="KW-1185">Reference proteome</keyword>
<name>A0A5C6AAT3_9BACT</name>
<reference evidence="3 4" key="1">
    <citation type="submission" date="2019-02" db="EMBL/GenBank/DDBJ databases">
        <title>Deep-cultivation of Planctomycetes and their phenomic and genomic characterization uncovers novel biology.</title>
        <authorList>
            <person name="Wiegand S."/>
            <person name="Jogler M."/>
            <person name="Boedeker C."/>
            <person name="Pinto D."/>
            <person name="Vollmers J."/>
            <person name="Rivas-Marin E."/>
            <person name="Kohn T."/>
            <person name="Peeters S.H."/>
            <person name="Heuer A."/>
            <person name="Rast P."/>
            <person name="Oberbeckmann S."/>
            <person name="Bunk B."/>
            <person name="Jeske O."/>
            <person name="Meyerdierks A."/>
            <person name="Storesund J.E."/>
            <person name="Kallscheuer N."/>
            <person name="Luecker S."/>
            <person name="Lage O.M."/>
            <person name="Pohl T."/>
            <person name="Merkel B.J."/>
            <person name="Hornburger P."/>
            <person name="Mueller R.-W."/>
            <person name="Bruemmer F."/>
            <person name="Labrenz M."/>
            <person name="Spormann A.M."/>
            <person name="Op Den Camp H."/>
            <person name="Overmann J."/>
            <person name="Amann R."/>
            <person name="Jetten M.S.M."/>
            <person name="Mascher T."/>
            <person name="Medema M.H."/>
            <person name="Devos D.P."/>
            <person name="Kaster A.-K."/>
            <person name="Ovreas L."/>
            <person name="Rohde M."/>
            <person name="Galperin M.Y."/>
            <person name="Jogler C."/>
        </authorList>
    </citation>
    <scope>NUCLEOTIDE SEQUENCE [LARGE SCALE GENOMIC DNA]</scope>
    <source>
        <strain evidence="3 4">Pla100</strain>
    </source>
</reference>
<dbReference type="EC" id="2.4.-.-" evidence="3"/>
<dbReference type="EMBL" id="SJPM01000005">
    <property type="protein sequence ID" value="TWT96477.1"/>
    <property type="molecule type" value="Genomic_DNA"/>
</dbReference>
<gene>
    <name evidence="3" type="primary">epsJ</name>
    <name evidence="3" type="ORF">Pla100_29580</name>
</gene>
<dbReference type="Gene3D" id="3.90.550.10">
    <property type="entry name" value="Spore Coat Polysaccharide Biosynthesis Protein SpsA, Chain A"/>
    <property type="match status" value="1"/>
</dbReference>
<dbReference type="InterPro" id="IPR029044">
    <property type="entry name" value="Nucleotide-diphossugar_trans"/>
</dbReference>
<protein>
    <submittedName>
        <fullName evidence="3">Putative glycosyltransferase EpsJ</fullName>
        <ecNumber evidence="3">2.4.-.-</ecNumber>
    </submittedName>
</protein>
<organism evidence="3 4">
    <name type="scientific">Neorhodopirellula pilleata</name>
    <dbReference type="NCBI Taxonomy" id="2714738"/>
    <lineage>
        <taxon>Bacteria</taxon>
        <taxon>Pseudomonadati</taxon>
        <taxon>Planctomycetota</taxon>
        <taxon>Planctomycetia</taxon>
        <taxon>Pirellulales</taxon>
        <taxon>Pirellulaceae</taxon>
        <taxon>Neorhodopirellula</taxon>
    </lineage>
</organism>
<feature type="region of interest" description="Disordered" evidence="1">
    <location>
        <begin position="309"/>
        <end position="336"/>
    </location>
</feature>
<evidence type="ECO:0000313" key="3">
    <source>
        <dbReference type="EMBL" id="TWT96477.1"/>
    </source>
</evidence>
<feature type="domain" description="Glycosyltransferase 2-like" evidence="2">
    <location>
        <begin position="8"/>
        <end position="144"/>
    </location>
</feature>
<evidence type="ECO:0000259" key="2">
    <source>
        <dbReference type="Pfam" id="PF00535"/>
    </source>
</evidence>
<keyword evidence="3" id="KW-0808">Transferase</keyword>
<sequence length="336" mass="37672">MPKSPKVSIGMPIFNGDNFVGSAIESILAQTFSDFELIVSDNGSTDDTRQICERYASLDSRIRYLRHDQNVGAIANFNSLVALARGLYFKWAAHDDVCASAYLERCVEILDSRPEVVWCHCDSDMIDAAGKSWLERMPANDEEIELDGSGKRRWAGLPRIDHDDPRPSKRFAGVLMGTRWCVDSYGLIRIDALHKSGLYPSIYGSEKVLIGELSLMGPTHQVNECLFQQRIHPAASAYQDDVAKQQQFVRADSTKPFASTRFALFQAHLAVVRRAEVSRWQKFMCYIAILRYATQARKWIRVMGRRMHGKGVGGGGRRIIEAGSQHTEQLPSGASQ</sequence>